<feature type="binding site" evidence="6">
    <location>
        <position position="168"/>
    </location>
    <ligand>
        <name>Fe cation</name>
        <dbReference type="ChEBI" id="CHEBI:24875"/>
    </ligand>
</feature>
<comment type="catalytic activity">
    <reaction evidence="6">
        <text>N-terminal N-formyl-L-methionyl-[peptide] + H2O = N-terminal L-methionyl-[peptide] + formate</text>
        <dbReference type="Rhea" id="RHEA:24420"/>
        <dbReference type="Rhea" id="RHEA-COMP:10639"/>
        <dbReference type="Rhea" id="RHEA-COMP:10640"/>
        <dbReference type="ChEBI" id="CHEBI:15377"/>
        <dbReference type="ChEBI" id="CHEBI:15740"/>
        <dbReference type="ChEBI" id="CHEBI:49298"/>
        <dbReference type="ChEBI" id="CHEBI:64731"/>
        <dbReference type="EC" id="3.5.1.88"/>
    </reaction>
</comment>
<keyword evidence="8" id="KW-1185">Reference proteome</keyword>
<dbReference type="InterPro" id="IPR023635">
    <property type="entry name" value="Peptide_deformylase"/>
</dbReference>
<proteinExistence type="inferred from homology"/>
<evidence type="ECO:0000256" key="2">
    <source>
        <dbReference type="ARBA" id="ARBA00022723"/>
    </source>
</evidence>
<accession>A0ABV1SUZ2</accession>
<reference evidence="7 8" key="1">
    <citation type="submission" date="2024-06" db="EMBL/GenBank/DDBJ databases">
        <title>The Natural Products Discovery Center: Release of the First 8490 Sequenced Strains for Exploring Actinobacteria Biosynthetic Diversity.</title>
        <authorList>
            <person name="Kalkreuter E."/>
            <person name="Kautsar S.A."/>
            <person name="Yang D."/>
            <person name="Bader C.D."/>
            <person name="Teijaro C.N."/>
            <person name="Fluegel L."/>
            <person name="Davis C.M."/>
            <person name="Simpson J.R."/>
            <person name="Lauterbach L."/>
            <person name="Steele A.D."/>
            <person name="Gui C."/>
            <person name="Meng S."/>
            <person name="Li G."/>
            <person name="Viehrig K."/>
            <person name="Ye F."/>
            <person name="Su P."/>
            <person name="Kiefer A.F."/>
            <person name="Nichols A."/>
            <person name="Cepeda A.J."/>
            <person name="Yan W."/>
            <person name="Fan B."/>
            <person name="Jiang Y."/>
            <person name="Adhikari A."/>
            <person name="Zheng C.-J."/>
            <person name="Schuster L."/>
            <person name="Cowan T.M."/>
            <person name="Smanski M.J."/>
            <person name="Chevrette M.G."/>
            <person name="De Carvalho L.P.S."/>
            <person name="Shen B."/>
        </authorList>
    </citation>
    <scope>NUCLEOTIDE SEQUENCE [LARGE SCALE GENOMIC DNA]</scope>
    <source>
        <strain evidence="7 8">NPDC001615</strain>
    </source>
</reference>
<evidence type="ECO:0000256" key="5">
    <source>
        <dbReference type="ARBA" id="ARBA00023004"/>
    </source>
</evidence>
<feature type="binding site" evidence="6">
    <location>
        <position position="122"/>
    </location>
    <ligand>
        <name>Fe cation</name>
        <dbReference type="ChEBI" id="CHEBI:24875"/>
    </ligand>
</feature>
<feature type="active site" evidence="6">
    <location>
        <position position="165"/>
    </location>
</feature>
<evidence type="ECO:0000313" key="8">
    <source>
        <dbReference type="Proteomes" id="UP001496720"/>
    </source>
</evidence>
<dbReference type="EC" id="3.5.1.88" evidence="6"/>
<evidence type="ECO:0000256" key="4">
    <source>
        <dbReference type="ARBA" id="ARBA00022917"/>
    </source>
</evidence>
<dbReference type="RefSeq" id="WP_352147336.1">
    <property type="nucleotide sequence ID" value="NZ_JBEOZY010000010.1"/>
</dbReference>
<gene>
    <name evidence="6" type="primary">def</name>
    <name evidence="7" type="ORF">ABT188_13390</name>
</gene>
<name>A0ABV1SUZ2_9ACTN</name>
<dbReference type="SUPFAM" id="SSF56420">
    <property type="entry name" value="Peptide deformylase"/>
    <property type="match status" value="1"/>
</dbReference>
<evidence type="ECO:0000256" key="3">
    <source>
        <dbReference type="ARBA" id="ARBA00022801"/>
    </source>
</evidence>
<dbReference type="EMBL" id="JBEOZY010000010">
    <property type="protein sequence ID" value="MER6165547.1"/>
    <property type="molecule type" value="Genomic_DNA"/>
</dbReference>
<dbReference type="Pfam" id="PF01327">
    <property type="entry name" value="Pep_deformylase"/>
    <property type="match status" value="1"/>
</dbReference>
<feature type="binding site" evidence="6">
    <location>
        <position position="164"/>
    </location>
    <ligand>
        <name>Fe cation</name>
        <dbReference type="ChEBI" id="CHEBI:24875"/>
    </ligand>
</feature>
<dbReference type="Proteomes" id="UP001496720">
    <property type="component" value="Unassembled WGS sequence"/>
</dbReference>
<dbReference type="CDD" id="cd00487">
    <property type="entry name" value="Pep_deformylase"/>
    <property type="match status" value="1"/>
</dbReference>
<keyword evidence="2 6" id="KW-0479">Metal-binding</keyword>
<comment type="function">
    <text evidence="6">Removes the formyl group from the N-terminal Met of newly synthesized proteins. Requires at least a dipeptide for an efficient rate of reaction. N-terminal L-methionine is a prerequisite for activity but the enzyme has broad specificity at other positions.</text>
</comment>
<keyword evidence="4 6" id="KW-0648">Protein biosynthesis</keyword>
<evidence type="ECO:0000313" key="7">
    <source>
        <dbReference type="EMBL" id="MER6165547.1"/>
    </source>
</evidence>
<dbReference type="NCBIfam" id="NF001159">
    <property type="entry name" value="PRK00150.1-3"/>
    <property type="match status" value="1"/>
</dbReference>
<protein>
    <recommendedName>
        <fullName evidence="6">Peptide deformylase</fullName>
        <shortName evidence="6">PDF</shortName>
        <ecNumber evidence="6">3.5.1.88</ecNumber>
    </recommendedName>
    <alternativeName>
        <fullName evidence="6">Polypeptide deformylase</fullName>
    </alternativeName>
</protein>
<keyword evidence="5 6" id="KW-0408">Iron</keyword>
<dbReference type="PANTHER" id="PTHR10458">
    <property type="entry name" value="PEPTIDE DEFORMYLASE"/>
    <property type="match status" value="1"/>
</dbReference>
<dbReference type="PANTHER" id="PTHR10458:SF2">
    <property type="entry name" value="PEPTIDE DEFORMYLASE, MITOCHONDRIAL"/>
    <property type="match status" value="1"/>
</dbReference>
<organism evidence="7 8">
    <name type="scientific">Streptomyces violaceorubidus</name>
    <dbReference type="NCBI Taxonomy" id="284042"/>
    <lineage>
        <taxon>Bacteria</taxon>
        <taxon>Bacillati</taxon>
        <taxon>Actinomycetota</taxon>
        <taxon>Actinomycetes</taxon>
        <taxon>Kitasatosporales</taxon>
        <taxon>Streptomycetaceae</taxon>
        <taxon>Streptomyces</taxon>
    </lineage>
</organism>
<dbReference type="InterPro" id="IPR036821">
    <property type="entry name" value="Peptide_deformylase_sf"/>
</dbReference>
<comment type="similarity">
    <text evidence="1 6">Belongs to the polypeptide deformylase family.</text>
</comment>
<dbReference type="HAMAP" id="MF_00163">
    <property type="entry name" value="Pep_deformylase"/>
    <property type="match status" value="1"/>
</dbReference>
<comment type="cofactor">
    <cofactor evidence="6">
        <name>Fe(2+)</name>
        <dbReference type="ChEBI" id="CHEBI:29033"/>
    </cofactor>
    <text evidence="6">Binds 1 Fe(2+) ion.</text>
</comment>
<evidence type="ECO:0000256" key="6">
    <source>
        <dbReference type="HAMAP-Rule" id="MF_00163"/>
    </source>
</evidence>
<keyword evidence="3 6" id="KW-0378">Hydrolase</keyword>
<dbReference type="Gene3D" id="3.90.45.10">
    <property type="entry name" value="Peptide deformylase"/>
    <property type="match status" value="1"/>
</dbReference>
<sequence length="210" mass="22496">MASSRLADQVAELLDKSGPLSVVQAGDPVLRQQAVAYDGQLDDDLLGRLIVRMRETMESINSAVGLAAPQIGLSLGLAVLATPEALADRLIKRGQQPVPFTVLINPSYQAVGRRRVGGYEGCLSVPGWQAVVARPDRIKVTRQDEAGQQLVEEYEGIGARIVQHETDHLGGRLYLDGAELRSFSTTEQVVERWGATGPGAAAEQLGFALP</sequence>
<comment type="caution">
    <text evidence="7">The sequence shown here is derived from an EMBL/GenBank/DDBJ whole genome shotgun (WGS) entry which is preliminary data.</text>
</comment>
<dbReference type="PRINTS" id="PR01576">
    <property type="entry name" value="PDEFORMYLASE"/>
</dbReference>
<evidence type="ECO:0000256" key="1">
    <source>
        <dbReference type="ARBA" id="ARBA00010759"/>
    </source>
</evidence>
<dbReference type="PIRSF" id="PIRSF004749">
    <property type="entry name" value="Pep_def"/>
    <property type="match status" value="1"/>
</dbReference>